<accession>A0A6M0LGB8</accession>
<feature type="transmembrane region" description="Helical" evidence="4">
    <location>
        <begin position="7"/>
        <end position="27"/>
    </location>
</feature>
<dbReference type="InterPro" id="IPR057661">
    <property type="entry name" value="RsdA/BaiN/AoA(So)_Rossmann"/>
</dbReference>
<dbReference type="EMBL" id="VTVE01000001">
    <property type="protein sequence ID" value="NEX01170.1"/>
    <property type="molecule type" value="Genomic_DNA"/>
</dbReference>
<organism evidence="7 8">
    <name type="scientific">Pseudobutyrivibrio xylanivorans</name>
    <dbReference type="NCBI Taxonomy" id="185007"/>
    <lineage>
        <taxon>Bacteria</taxon>
        <taxon>Bacillati</taxon>
        <taxon>Bacillota</taxon>
        <taxon>Clostridia</taxon>
        <taxon>Lachnospirales</taxon>
        <taxon>Lachnospiraceae</taxon>
        <taxon>Pseudobutyrivibrio</taxon>
    </lineage>
</organism>
<dbReference type="InterPro" id="IPR036188">
    <property type="entry name" value="FAD/NAD-bd_sf"/>
</dbReference>
<dbReference type="Gene3D" id="1.10.8.260">
    <property type="entry name" value="HI0933 insert domain-like"/>
    <property type="match status" value="1"/>
</dbReference>
<evidence type="ECO:0000256" key="2">
    <source>
        <dbReference type="ARBA" id="ARBA00022630"/>
    </source>
</evidence>
<dbReference type="InterPro" id="IPR055178">
    <property type="entry name" value="RsdA/BaiN/AoA(So)-like_dom"/>
</dbReference>
<keyword evidence="4" id="KW-1133">Transmembrane helix</keyword>
<evidence type="ECO:0000313" key="8">
    <source>
        <dbReference type="Proteomes" id="UP000473091"/>
    </source>
</evidence>
<reference evidence="7 8" key="2">
    <citation type="submission" date="2020-03" db="EMBL/GenBank/DDBJ databases">
        <title>Investigating the evolutionary divergence of the Butyrivibrio group.</title>
        <authorList>
            <person name="Skvortsov T."/>
            <person name="Santos F.G."/>
            <person name="Ting K.S."/>
            <person name="Creevey C.J."/>
        </authorList>
    </citation>
    <scope>NUCLEOTIDE SEQUENCE [LARGE SCALE GENOMIC DNA]</scope>
    <source>
        <strain evidence="7 8">MZ8</strain>
    </source>
</reference>
<proteinExistence type="predicted"/>
<dbReference type="Pfam" id="PF22780">
    <property type="entry name" value="HI0933_like_1st"/>
    <property type="match status" value="1"/>
</dbReference>
<feature type="domain" description="RsdA/BaiN/AoA(So)-like Rossmann fold-like" evidence="5">
    <location>
        <begin position="9"/>
        <end position="397"/>
    </location>
</feature>
<dbReference type="Gene3D" id="3.50.50.60">
    <property type="entry name" value="FAD/NAD(P)-binding domain"/>
    <property type="match status" value="1"/>
</dbReference>
<keyword evidence="2" id="KW-0285">Flavoprotein</keyword>
<dbReference type="SUPFAM" id="SSF160996">
    <property type="entry name" value="HI0933 insert domain-like"/>
    <property type="match status" value="1"/>
</dbReference>
<dbReference type="Proteomes" id="UP000473091">
    <property type="component" value="Unassembled WGS sequence"/>
</dbReference>
<gene>
    <name evidence="7" type="ORF">F0Q01_04640</name>
</gene>
<evidence type="ECO:0000256" key="3">
    <source>
        <dbReference type="ARBA" id="ARBA00022827"/>
    </source>
</evidence>
<keyword evidence="4" id="KW-0472">Membrane</keyword>
<sequence length="405" mass="44832">MKDEEKIYDICIVGAGFSGLVLAIKLARAGLLVCLVELNRVVGRRILSTGNGRCNFTNSRMGKDYYYSESSLDFIGDTHESLRTFLREIGVIDKALDGYYYPFTNQAKTVRDSLEAEINSLGVTVLLDNRVTDISKDDVFTVTTNRDSIKSKYVCVASGGLSAATLGSSKIGYKMAQKYKMHVTKLAPSLVGVLSKDICLKELAGVRAIGNVAYRDHSCEGEIQFNKDGVSGYPVMCISRFIGFDELDKRLSDIKLDFTPYMSEEELTSEIRDRFSRNPRATVENALLGLCNEKILSIVISYSRIYGDTVVDKLDDEDIANLVYNFKYFSINVTGTKGFDSSQVTAGGVSLQDIDTNTMESKTCKDLFFTGEVLDVDGICGGYNLTWAYTSADIAANEILKRYKN</sequence>
<dbReference type="RefSeq" id="WP_090486762.1">
    <property type="nucleotide sequence ID" value="NZ_VTVE01000001.1"/>
</dbReference>
<name>A0A6M0LGB8_PSEXY</name>
<dbReference type="PANTHER" id="PTHR42887">
    <property type="entry name" value="OS12G0638800 PROTEIN"/>
    <property type="match status" value="1"/>
</dbReference>
<evidence type="ECO:0000256" key="1">
    <source>
        <dbReference type="ARBA" id="ARBA00001974"/>
    </source>
</evidence>
<dbReference type="PANTHER" id="PTHR42887:SF2">
    <property type="entry name" value="OS12G0638800 PROTEIN"/>
    <property type="match status" value="1"/>
</dbReference>
<dbReference type="InterPro" id="IPR004792">
    <property type="entry name" value="BaiN-like"/>
</dbReference>
<evidence type="ECO:0000259" key="5">
    <source>
        <dbReference type="Pfam" id="PF03486"/>
    </source>
</evidence>
<dbReference type="PRINTS" id="PR00420">
    <property type="entry name" value="RNGMNOXGNASE"/>
</dbReference>
<comment type="caution">
    <text evidence="7">The sequence shown here is derived from an EMBL/GenBank/DDBJ whole genome shotgun (WGS) entry which is preliminary data.</text>
</comment>
<dbReference type="Gene3D" id="2.40.30.10">
    <property type="entry name" value="Translation factors"/>
    <property type="match status" value="1"/>
</dbReference>
<keyword evidence="3" id="KW-0274">FAD</keyword>
<evidence type="ECO:0000313" key="7">
    <source>
        <dbReference type="EMBL" id="NEX01170.1"/>
    </source>
</evidence>
<protein>
    <submittedName>
        <fullName evidence="7">Aminoacetone oxidase family FAD-binding enzyme</fullName>
    </submittedName>
</protein>
<evidence type="ECO:0000259" key="6">
    <source>
        <dbReference type="Pfam" id="PF22780"/>
    </source>
</evidence>
<evidence type="ECO:0000256" key="4">
    <source>
        <dbReference type="SAM" id="Phobius"/>
    </source>
</evidence>
<dbReference type="NCBIfam" id="TIGR00275">
    <property type="entry name" value="aminoacetone oxidase family FAD-binding enzyme"/>
    <property type="match status" value="1"/>
</dbReference>
<dbReference type="Pfam" id="PF03486">
    <property type="entry name" value="HI0933_like"/>
    <property type="match status" value="1"/>
</dbReference>
<dbReference type="InterPro" id="IPR023166">
    <property type="entry name" value="BaiN-like_dom_sf"/>
</dbReference>
<comment type="cofactor">
    <cofactor evidence="1">
        <name>FAD</name>
        <dbReference type="ChEBI" id="CHEBI:57692"/>
    </cofactor>
</comment>
<keyword evidence="4" id="KW-0812">Transmembrane</keyword>
<feature type="domain" description="RsdA/BaiN/AoA(So)-like insert" evidence="6">
    <location>
        <begin position="188"/>
        <end position="344"/>
    </location>
</feature>
<dbReference type="AlphaFoldDB" id="A0A6M0LGB8"/>
<reference evidence="7 8" key="1">
    <citation type="submission" date="2019-09" db="EMBL/GenBank/DDBJ databases">
        <authorList>
            <person name="Pidcock S.E."/>
            <person name="Huws S.A."/>
        </authorList>
    </citation>
    <scope>NUCLEOTIDE SEQUENCE [LARGE SCALE GENOMIC DNA]</scope>
    <source>
        <strain evidence="7 8">MZ8</strain>
    </source>
</reference>
<dbReference type="SUPFAM" id="SSF51905">
    <property type="entry name" value="FAD/NAD(P)-binding domain"/>
    <property type="match status" value="1"/>
</dbReference>